<comment type="caution">
    <text evidence="1">The sequence shown here is derived from an EMBL/GenBank/DDBJ whole genome shotgun (WGS) entry which is preliminary data.</text>
</comment>
<name>A0A8J7I561_9NOST</name>
<dbReference type="EMBL" id="JAECZA010000221">
    <property type="protein sequence ID" value="MBH8576075.1"/>
    <property type="molecule type" value="Genomic_DNA"/>
</dbReference>
<reference evidence="1 2" key="1">
    <citation type="journal article" date="2021" name="Int. J. Syst. Evol. Microbiol.">
        <title>Amazonocrinis nigriterrae gen. nov., sp. nov., Atlanticothrix silvestris gen. nov., sp. nov. and Dendronalium phyllosphericum gen. nov., sp. nov., nostocacean cyanobacteria from Brazilian environments.</title>
        <authorList>
            <person name="Alvarenga D.O."/>
            <person name="Andreote A.P.D."/>
            <person name="Branco L.H.Z."/>
            <person name="Delbaje E."/>
            <person name="Cruz R.B."/>
            <person name="Varani A.M."/>
            <person name="Fiore M.F."/>
        </authorList>
    </citation>
    <scope>NUCLEOTIDE SEQUENCE [LARGE SCALE GENOMIC DNA]</scope>
    <source>
        <strain evidence="1 2">CENA369</strain>
    </source>
</reference>
<gene>
    <name evidence="1" type="ORF">I8752_24385</name>
</gene>
<dbReference type="AlphaFoldDB" id="A0A8J7I561"/>
<dbReference type="RefSeq" id="WP_214434820.1">
    <property type="nucleotide sequence ID" value="NZ_CAWPUQ010000148.1"/>
</dbReference>
<sequence length="89" mass="9926">MMWIGDRKSSGQLKDAKSVFVREILPLSLAKGLLNLLAFGNQPHTKFAASRLDKNAYTNRPAFAIRSKWLLVPSQQKNQQQSAVESVAI</sequence>
<organism evidence="1 2">
    <name type="scientific">Dendronalium phyllosphericum CENA369</name>
    <dbReference type="NCBI Taxonomy" id="1725256"/>
    <lineage>
        <taxon>Bacteria</taxon>
        <taxon>Bacillati</taxon>
        <taxon>Cyanobacteriota</taxon>
        <taxon>Cyanophyceae</taxon>
        <taxon>Nostocales</taxon>
        <taxon>Nostocaceae</taxon>
        <taxon>Dendronalium</taxon>
        <taxon>Dendronalium phyllosphericum</taxon>
    </lineage>
</organism>
<keyword evidence="2" id="KW-1185">Reference proteome</keyword>
<evidence type="ECO:0000313" key="1">
    <source>
        <dbReference type="EMBL" id="MBH8576075.1"/>
    </source>
</evidence>
<dbReference type="Proteomes" id="UP000662314">
    <property type="component" value="Unassembled WGS sequence"/>
</dbReference>
<proteinExistence type="predicted"/>
<protein>
    <submittedName>
        <fullName evidence="1">Uncharacterized protein</fullName>
    </submittedName>
</protein>
<accession>A0A8J7I561</accession>
<evidence type="ECO:0000313" key="2">
    <source>
        <dbReference type="Proteomes" id="UP000662314"/>
    </source>
</evidence>